<comment type="caution">
    <text evidence="12">The sequence shown here is derived from an EMBL/GenBank/DDBJ whole genome shotgun (WGS) entry which is preliminary data.</text>
</comment>
<dbReference type="Pfam" id="PF00104">
    <property type="entry name" value="Hormone_recep"/>
    <property type="match status" value="1"/>
</dbReference>
<dbReference type="GO" id="GO:0000978">
    <property type="term" value="F:RNA polymerase II cis-regulatory region sequence-specific DNA binding"/>
    <property type="evidence" value="ECO:0007669"/>
    <property type="project" value="TreeGrafter"/>
</dbReference>
<feature type="region of interest" description="Disordered" evidence="9">
    <location>
        <begin position="204"/>
        <end position="252"/>
    </location>
</feature>
<evidence type="ECO:0000259" key="10">
    <source>
        <dbReference type="PROSITE" id="PS51030"/>
    </source>
</evidence>
<evidence type="ECO:0000259" key="11">
    <source>
        <dbReference type="PROSITE" id="PS51843"/>
    </source>
</evidence>
<dbReference type="SUPFAM" id="SSF57716">
    <property type="entry name" value="Glucocorticoid receptor-like (DNA-binding domain)"/>
    <property type="match status" value="1"/>
</dbReference>
<keyword evidence="6" id="KW-0804">Transcription</keyword>
<dbReference type="GO" id="GO:0045944">
    <property type="term" value="P:positive regulation of transcription by RNA polymerase II"/>
    <property type="evidence" value="ECO:0007669"/>
    <property type="project" value="TreeGrafter"/>
</dbReference>
<dbReference type="SUPFAM" id="SSF48508">
    <property type="entry name" value="Nuclear receptor ligand-binding domain"/>
    <property type="match status" value="1"/>
</dbReference>
<organism evidence="12 13">
    <name type="scientific">Brachionus plicatilis</name>
    <name type="common">Marine rotifer</name>
    <name type="synonym">Brachionus muelleri</name>
    <dbReference type="NCBI Taxonomy" id="10195"/>
    <lineage>
        <taxon>Eukaryota</taxon>
        <taxon>Metazoa</taxon>
        <taxon>Spiralia</taxon>
        <taxon>Gnathifera</taxon>
        <taxon>Rotifera</taxon>
        <taxon>Eurotatoria</taxon>
        <taxon>Monogononta</taxon>
        <taxon>Pseudotrocha</taxon>
        <taxon>Ploima</taxon>
        <taxon>Brachionidae</taxon>
        <taxon>Brachionus</taxon>
    </lineage>
</organism>
<dbReference type="PRINTS" id="PR00398">
    <property type="entry name" value="STRDHORMONER"/>
</dbReference>
<protein>
    <submittedName>
        <fullName evidence="12">Thyroid hormone receptor beta isoform X3</fullName>
    </submittedName>
</protein>
<dbReference type="GO" id="GO:0000122">
    <property type="term" value="P:negative regulation of transcription by RNA polymerase II"/>
    <property type="evidence" value="ECO:0007669"/>
    <property type="project" value="TreeGrafter"/>
</dbReference>
<sequence>MPKSANNFNMLNQGQGRFSTAGPTSRATFKLDANNNNSNNSNNTSHQLSSSLGGVINNFISSSLHSQGSHAASTAAAAAATAYLLNNSAGANLILANLSQHQQQHQQHHQQQQQQYVDESKCHVCGDKSTGSHFGGISCESCKAFFRRSVQKNRFEDYKCSYSGECKMNTNTRKICQFCRYKTCLSVGMRPKWVLSDDERHQKYGNRRKNKAKQAATAAPPAEAESREPESEANRTMTQCSNSDEETGSPGAAAAAAELNKLGVDGMSLNLNDQMCLLQGGTMEVTICSSSSLYDAQANKFDNLISRDRELRPASGGANMQLDFLRLIWSEDVFEKTICFLKSMNELSIDEATLILFLPLILFSPDRRDLADRAAILRTQAKYSLLLKKYMVWKFGLNENTTRVYNKLLLKLIELRTLSEIHSSILLDADPAQLEPFPLAFIAHKKDEITKIKSESAPVQMQVDAQGAFGGRDDLAKSNADSVLTILTPSSSNSGQMSMSSVSSPSVQASPFSQPNSNESES</sequence>
<accession>A0A3M7T2L8</accession>
<feature type="compositionally biased region" description="Polar residues" evidence="9">
    <location>
        <begin position="1"/>
        <end position="27"/>
    </location>
</feature>
<proteinExistence type="predicted"/>
<keyword evidence="13" id="KW-1185">Reference proteome</keyword>
<dbReference type="PRINTS" id="PR00047">
    <property type="entry name" value="STROIDFINGER"/>
</dbReference>
<dbReference type="PROSITE" id="PS51030">
    <property type="entry name" value="NUCLEAR_REC_DBD_2"/>
    <property type="match status" value="1"/>
</dbReference>
<dbReference type="AlphaFoldDB" id="A0A3M7T2L8"/>
<dbReference type="STRING" id="10195.A0A3M7T2L8"/>
<name>A0A3M7T2L8_BRAPC</name>
<feature type="compositionally biased region" description="Low complexity" evidence="9">
    <location>
        <begin position="489"/>
        <end position="515"/>
    </location>
</feature>
<dbReference type="Gene3D" id="3.30.50.10">
    <property type="entry name" value="Erythroid Transcription Factor GATA-1, subunit A"/>
    <property type="match status" value="1"/>
</dbReference>
<dbReference type="PROSITE" id="PS00031">
    <property type="entry name" value="NUCLEAR_REC_DBD_1"/>
    <property type="match status" value="1"/>
</dbReference>
<keyword evidence="3" id="KW-0862">Zinc</keyword>
<evidence type="ECO:0000256" key="8">
    <source>
        <dbReference type="ARBA" id="ARBA00023242"/>
    </source>
</evidence>
<dbReference type="InterPro" id="IPR050234">
    <property type="entry name" value="Nuclear_hormone_rcpt_NR1"/>
</dbReference>
<feature type="compositionally biased region" description="Basic and acidic residues" evidence="9">
    <location>
        <begin position="224"/>
        <end position="233"/>
    </location>
</feature>
<feature type="domain" description="NR LBD" evidence="11">
    <location>
        <begin position="211"/>
        <end position="448"/>
    </location>
</feature>
<evidence type="ECO:0000256" key="3">
    <source>
        <dbReference type="ARBA" id="ARBA00022833"/>
    </source>
</evidence>
<dbReference type="InterPro" id="IPR000536">
    <property type="entry name" value="Nucl_hrmn_rcpt_lig-bd"/>
</dbReference>
<dbReference type="PANTHER" id="PTHR24082:SF283">
    <property type="entry name" value="NUCLEAR HORMONE RECEPTOR HR96"/>
    <property type="match status" value="1"/>
</dbReference>
<reference evidence="12 13" key="1">
    <citation type="journal article" date="2018" name="Sci. Rep.">
        <title>Genomic signatures of local adaptation to the degree of environmental predictability in rotifers.</title>
        <authorList>
            <person name="Franch-Gras L."/>
            <person name="Hahn C."/>
            <person name="Garcia-Roger E.M."/>
            <person name="Carmona M.J."/>
            <person name="Serra M."/>
            <person name="Gomez A."/>
        </authorList>
    </citation>
    <scope>NUCLEOTIDE SEQUENCE [LARGE SCALE GENOMIC DNA]</scope>
    <source>
        <strain evidence="12">HYR1</strain>
    </source>
</reference>
<evidence type="ECO:0000256" key="2">
    <source>
        <dbReference type="ARBA" id="ARBA00022771"/>
    </source>
</evidence>
<dbReference type="InterPro" id="IPR035500">
    <property type="entry name" value="NHR-like_dom_sf"/>
</dbReference>
<keyword evidence="5" id="KW-0238">DNA-binding</keyword>
<keyword evidence="7 12" id="KW-0675">Receptor</keyword>
<evidence type="ECO:0000313" key="13">
    <source>
        <dbReference type="Proteomes" id="UP000276133"/>
    </source>
</evidence>
<evidence type="ECO:0000313" key="12">
    <source>
        <dbReference type="EMBL" id="RNA42264.1"/>
    </source>
</evidence>
<evidence type="ECO:0000256" key="1">
    <source>
        <dbReference type="ARBA" id="ARBA00022723"/>
    </source>
</evidence>
<dbReference type="OrthoDB" id="6355676at2759"/>
<feature type="region of interest" description="Disordered" evidence="9">
    <location>
        <begin position="486"/>
        <end position="522"/>
    </location>
</feature>
<keyword evidence="2" id="KW-0863">Zinc-finger</keyword>
<dbReference type="GO" id="GO:0004879">
    <property type="term" value="F:nuclear receptor activity"/>
    <property type="evidence" value="ECO:0007669"/>
    <property type="project" value="TreeGrafter"/>
</dbReference>
<evidence type="ECO:0000256" key="6">
    <source>
        <dbReference type="ARBA" id="ARBA00023163"/>
    </source>
</evidence>
<feature type="domain" description="Nuclear receptor" evidence="10">
    <location>
        <begin position="119"/>
        <end position="196"/>
    </location>
</feature>
<dbReference type="EMBL" id="REGN01000388">
    <property type="protein sequence ID" value="RNA42264.1"/>
    <property type="molecule type" value="Genomic_DNA"/>
</dbReference>
<evidence type="ECO:0000256" key="9">
    <source>
        <dbReference type="SAM" id="MobiDB-lite"/>
    </source>
</evidence>
<dbReference type="InterPro" id="IPR013088">
    <property type="entry name" value="Znf_NHR/GATA"/>
</dbReference>
<dbReference type="SMART" id="SM00399">
    <property type="entry name" value="ZnF_C4"/>
    <property type="match status" value="1"/>
</dbReference>
<feature type="compositionally biased region" description="Low complexity" evidence="9">
    <location>
        <begin position="213"/>
        <end position="223"/>
    </location>
</feature>
<dbReference type="Gene3D" id="1.10.565.10">
    <property type="entry name" value="Retinoid X Receptor"/>
    <property type="match status" value="1"/>
</dbReference>
<dbReference type="PANTHER" id="PTHR24082">
    <property type="entry name" value="NUCLEAR HORMONE RECEPTOR"/>
    <property type="match status" value="1"/>
</dbReference>
<dbReference type="Pfam" id="PF00105">
    <property type="entry name" value="zf-C4"/>
    <property type="match status" value="1"/>
</dbReference>
<dbReference type="GO" id="GO:0008270">
    <property type="term" value="F:zinc ion binding"/>
    <property type="evidence" value="ECO:0007669"/>
    <property type="project" value="UniProtKB-KW"/>
</dbReference>
<evidence type="ECO:0000256" key="5">
    <source>
        <dbReference type="ARBA" id="ARBA00023125"/>
    </source>
</evidence>
<keyword evidence="4" id="KW-0805">Transcription regulation</keyword>
<keyword evidence="1" id="KW-0479">Metal-binding</keyword>
<keyword evidence="8" id="KW-0539">Nucleus</keyword>
<gene>
    <name evidence="12" type="ORF">BpHYR1_021211</name>
</gene>
<dbReference type="InterPro" id="IPR001723">
    <property type="entry name" value="Nuclear_hrmn_rcpt"/>
</dbReference>
<dbReference type="CDD" id="cd06916">
    <property type="entry name" value="NR_DBD_like"/>
    <property type="match status" value="1"/>
</dbReference>
<feature type="region of interest" description="Disordered" evidence="9">
    <location>
        <begin position="1"/>
        <end position="48"/>
    </location>
</feature>
<dbReference type="PROSITE" id="PS51843">
    <property type="entry name" value="NR_LBD"/>
    <property type="match status" value="1"/>
</dbReference>
<evidence type="ECO:0000256" key="4">
    <source>
        <dbReference type="ARBA" id="ARBA00023015"/>
    </source>
</evidence>
<dbReference type="GO" id="GO:0030154">
    <property type="term" value="P:cell differentiation"/>
    <property type="evidence" value="ECO:0007669"/>
    <property type="project" value="TreeGrafter"/>
</dbReference>
<evidence type="ECO:0000256" key="7">
    <source>
        <dbReference type="ARBA" id="ARBA00023170"/>
    </source>
</evidence>
<feature type="compositionally biased region" description="Low complexity" evidence="9">
    <location>
        <begin position="34"/>
        <end position="48"/>
    </location>
</feature>
<dbReference type="InterPro" id="IPR001628">
    <property type="entry name" value="Znf_hrmn_rcpt"/>
</dbReference>
<dbReference type="Proteomes" id="UP000276133">
    <property type="component" value="Unassembled WGS sequence"/>
</dbReference>